<dbReference type="SUPFAM" id="SSF46894">
    <property type="entry name" value="C-terminal effector domain of the bipartite response regulators"/>
    <property type="match status" value="1"/>
</dbReference>
<feature type="domain" description="Response regulatory" evidence="4">
    <location>
        <begin position="20"/>
        <end position="135"/>
    </location>
</feature>
<dbReference type="Gene3D" id="3.40.50.2300">
    <property type="match status" value="1"/>
</dbReference>
<dbReference type="PRINTS" id="PR00038">
    <property type="entry name" value="HTHLUXR"/>
</dbReference>
<dbReference type="Pfam" id="PF00196">
    <property type="entry name" value="GerE"/>
    <property type="match status" value="1"/>
</dbReference>
<dbReference type="InterPro" id="IPR036388">
    <property type="entry name" value="WH-like_DNA-bd_sf"/>
</dbReference>
<dbReference type="PANTHER" id="PTHR43214:SF43">
    <property type="entry name" value="TWO-COMPONENT RESPONSE REGULATOR"/>
    <property type="match status" value="1"/>
</dbReference>
<dbReference type="InterPro" id="IPR001789">
    <property type="entry name" value="Sig_transdc_resp-reg_receiver"/>
</dbReference>
<dbReference type="SUPFAM" id="SSF52172">
    <property type="entry name" value="CheY-like"/>
    <property type="match status" value="1"/>
</dbReference>
<dbReference type="PROSITE" id="PS50043">
    <property type="entry name" value="HTH_LUXR_2"/>
    <property type="match status" value="1"/>
</dbReference>
<dbReference type="Gene3D" id="1.10.10.10">
    <property type="entry name" value="Winged helix-like DNA-binding domain superfamily/Winged helix DNA-binding domain"/>
    <property type="match status" value="1"/>
</dbReference>
<feature type="modified residue" description="4-aspartylphosphate" evidence="2">
    <location>
        <position position="71"/>
    </location>
</feature>
<reference evidence="6" key="1">
    <citation type="journal article" date="2019" name="Int. J. Syst. Evol. Microbiol.">
        <title>The Global Catalogue of Microorganisms (GCM) 10K type strain sequencing project: providing services to taxonomists for standard genome sequencing and annotation.</title>
        <authorList>
            <consortium name="The Broad Institute Genomics Platform"/>
            <consortium name="The Broad Institute Genome Sequencing Center for Infectious Disease"/>
            <person name="Wu L."/>
            <person name="Ma J."/>
        </authorList>
    </citation>
    <scope>NUCLEOTIDE SEQUENCE [LARGE SCALE GENOMIC DNA]</scope>
    <source>
        <strain evidence="6">KACC 14249</strain>
    </source>
</reference>
<dbReference type="InterPro" id="IPR000792">
    <property type="entry name" value="Tscrpt_reg_LuxR_C"/>
</dbReference>
<dbReference type="PROSITE" id="PS00622">
    <property type="entry name" value="HTH_LUXR_1"/>
    <property type="match status" value="1"/>
</dbReference>
<keyword evidence="6" id="KW-1185">Reference proteome</keyword>
<evidence type="ECO:0000256" key="2">
    <source>
        <dbReference type="PROSITE-ProRule" id="PRU00169"/>
    </source>
</evidence>
<keyword evidence="2" id="KW-0597">Phosphoprotein</keyword>
<sequence>MAAVAERVAGVPLSRPGRFAALVVIGPQGARDTVSRMMRSLGAREVVQAGTIEEARRRARLLGPHALCVTDVVLPDGSGVALLRDLRALGWQRGVVVSTMDDAYTVRGALTAGVRCFLVSGRPAASPTDHGSRGLAEQLSEREVEVLQHVANGRSNKEIGAALGLSALTVKSHLARIARKVGTGDRAEMVMLSLRAGVIH</sequence>
<proteinExistence type="predicted"/>
<dbReference type="RefSeq" id="WP_345716611.1">
    <property type="nucleotide sequence ID" value="NZ_BAABFP010000005.1"/>
</dbReference>
<dbReference type="Proteomes" id="UP001596189">
    <property type="component" value="Unassembled WGS sequence"/>
</dbReference>
<gene>
    <name evidence="5" type="ORF">ACFQDO_01195</name>
</gene>
<keyword evidence="1" id="KW-0238">DNA-binding</keyword>
<evidence type="ECO:0000313" key="6">
    <source>
        <dbReference type="Proteomes" id="UP001596189"/>
    </source>
</evidence>
<evidence type="ECO:0000313" key="5">
    <source>
        <dbReference type="EMBL" id="MFC6005733.1"/>
    </source>
</evidence>
<evidence type="ECO:0000259" key="3">
    <source>
        <dbReference type="PROSITE" id="PS50043"/>
    </source>
</evidence>
<dbReference type="CDD" id="cd06170">
    <property type="entry name" value="LuxR_C_like"/>
    <property type="match status" value="1"/>
</dbReference>
<accession>A0ABW1JAA4</accession>
<dbReference type="SMART" id="SM00421">
    <property type="entry name" value="HTH_LUXR"/>
    <property type="match status" value="1"/>
</dbReference>
<organism evidence="5 6">
    <name type="scientific">Angustibacter luteus</name>
    <dbReference type="NCBI Taxonomy" id="658456"/>
    <lineage>
        <taxon>Bacteria</taxon>
        <taxon>Bacillati</taxon>
        <taxon>Actinomycetota</taxon>
        <taxon>Actinomycetes</taxon>
        <taxon>Kineosporiales</taxon>
        <taxon>Kineosporiaceae</taxon>
    </lineage>
</organism>
<evidence type="ECO:0000256" key="1">
    <source>
        <dbReference type="ARBA" id="ARBA00023125"/>
    </source>
</evidence>
<dbReference type="InterPro" id="IPR039420">
    <property type="entry name" value="WalR-like"/>
</dbReference>
<name>A0ABW1JAA4_9ACTN</name>
<feature type="domain" description="HTH luxR-type" evidence="3">
    <location>
        <begin position="132"/>
        <end position="197"/>
    </location>
</feature>
<evidence type="ECO:0000259" key="4">
    <source>
        <dbReference type="PROSITE" id="PS50110"/>
    </source>
</evidence>
<protein>
    <submittedName>
        <fullName evidence="5">Response regulator transcription factor</fullName>
    </submittedName>
</protein>
<dbReference type="PANTHER" id="PTHR43214">
    <property type="entry name" value="TWO-COMPONENT RESPONSE REGULATOR"/>
    <property type="match status" value="1"/>
</dbReference>
<dbReference type="InterPro" id="IPR011006">
    <property type="entry name" value="CheY-like_superfamily"/>
</dbReference>
<dbReference type="PROSITE" id="PS50110">
    <property type="entry name" value="RESPONSE_REGULATORY"/>
    <property type="match status" value="1"/>
</dbReference>
<dbReference type="InterPro" id="IPR016032">
    <property type="entry name" value="Sig_transdc_resp-reg_C-effctor"/>
</dbReference>
<dbReference type="EMBL" id="JBHSRD010000002">
    <property type="protein sequence ID" value="MFC6005733.1"/>
    <property type="molecule type" value="Genomic_DNA"/>
</dbReference>
<comment type="caution">
    <text evidence="5">The sequence shown here is derived from an EMBL/GenBank/DDBJ whole genome shotgun (WGS) entry which is preliminary data.</text>
</comment>